<organism evidence="2 3">
    <name type="scientific">Metallosphaera yellowstonensis MK1</name>
    <dbReference type="NCBI Taxonomy" id="671065"/>
    <lineage>
        <taxon>Archaea</taxon>
        <taxon>Thermoproteota</taxon>
        <taxon>Thermoprotei</taxon>
        <taxon>Sulfolobales</taxon>
        <taxon>Sulfolobaceae</taxon>
        <taxon>Metallosphaera</taxon>
    </lineage>
</organism>
<dbReference type="RefSeq" id="WP_009072393.1">
    <property type="nucleotide sequence ID" value="NZ_JH597764.1"/>
</dbReference>
<reference evidence="2 3" key="1">
    <citation type="submission" date="2012-01" db="EMBL/GenBank/DDBJ databases">
        <title>Improved High-Quality Draft sequence of Metallosphaera yellowstonensis MK1.</title>
        <authorList>
            <consortium name="US DOE Joint Genome Institute"/>
            <person name="Lucas S."/>
            <person name="Han J."/>
            <person name="Cheng J.-F."/>
            <person name="Goodwin L."/>
            <person name="Pitluck S."/>
            <person name="Peters L."/>
            <person name="Teshima H."/>
            <person name="Detter J.C."/>
            <person name="Han C."/>
            <person name="Tapia R."/>
            <person name="Land M."/>
            <person name="Hauser L."/>
            <person name="Kyrpides N."/>
            <person name="Kozubal M."/>
            <person name="Macur R.E."/>
            <person name="Jay Z."/>
            <person name="Inskeep W."/>
            <person name="Woyke T."/>
        </authorList>
    </citation>
    <scope>NUCLEOTIDE SEQUENCE [LARGE SCALE GENOMIC DNA]</scope>
    <source>
        <strain evidence="2 3">MK1</strain>
    </source>
</reference>
<proteinExistence type="predicted"/>
<evidence type="ECO:0000313" key="2">
    <source>
        <dbReference type="EMBL" id="EHP69668.1"/>
    </source>
</evidence>
<name>H2C548_9CREN</name>
<dbReference type="EMBL" id="JH597764">
    <property type="protein sequence ID" value="EHP69668.1"/>
    <property type="molecule type" value="Genomic_DNA"/>
</dbReference>
<keyword evidence="3" id="KW-1185">Reference proteome</keyword>
<accession>H2C548</accession>
<keyword evidence="1" id="KW-0472">Membrane</keyword>
<keyword evidence="1" id="KW-0812">Transmembrane</keyword>
<dbReference type="Proteomes" id="UP000003980">
    <property type="component" value="Unassembled WGS sequence"/>
</dbReference>
<keyword evidence="1" id="KW-1133">Transmembrane helix</keyword>
<sequence>MRPKGSSKKSDRKYFLAIGIILVILAFGIVAYQSRSYSQTLEFNGITEINQAVPVGNNVIAFAGTQGNGNLTRGVAGLIFLSNGSYTLFNVSDYFLHGAIYSISYNGSAYLLGGTRYGVVDNTSVLIPTLVLYDNGRVVNLSRDIPNFYIPGQILATSWADGYWLVGGTALTVMDGRTYQVPFLLKVKNNLTDLTPYLPSYFLSPISVGTGIYTLSSNGSYTLVGGSHLFNFTMAIYNGSKFLNITPSLGSVLTSAPIPGGWIFGGFNYSLNDTEITLTLLGVIQGSHVDEYKLKYQVGVITAVSYYTGVYAVALRIPTVNNLTGVVSEEGIILTGRSPSSLVTVYVGENESINSLLFTGNHLIGVGYKATPEGKEGLLIILSE</sequence>
<feature type="transmembrane region" description="Helical" evidence="1">
    <location>
        <begin position="12"/>
        <end position="32"/>
    </location>
</feature>
<evidence type="ECO:0000313" key="3">
    <source>
        <dbReference type="Proteomes" id="UP000003980"/>
    </source>
</evidence>
<evidence type="ECO:0000256" key="1">
    <source>
        <dbReference type="SAM" id="Phobius"/>
    </source>
</evidence>
<gene>
    <name evidence="2" type="ORF">MetMK1DRAFT_00016710</name>
</gene>
<protein>
    <submittedName>
        <fullName evidence="2">Uncharacterized protein</fullName>
    </submittedName>
</protein>
<dbReference type="HOGENOM" id="CLU_724832_0_0_2"/>
<dbReference type="eggNOG" id="arCOG07231">
    <property type="taxonomic scope" value="Archaea"/>
</dbReference>
<dbReference type="AlphaFoldDB" id="H2C548"/>
<dbReference type="OrthoDB" id="34655at2157"/>